<dbReference type="PANTHER" id="PTHR39332">
    <property type="entry name" value="BLL4707 PROTEIN"/>
    <property type="match status" value="1"/>
</dbReference>
<dbReference type="Proteomes" id="UP000276603">
    <property type="component" value="Unassembled WGS sequence"/>
</dbReference>
<dbReference type="CDD" id="cd07821">
    <property type="entry name" value="PYR_PYL_RCAR_like"/>
    <property type="match status" value="1"/>
</dbReference>
<protein>
    <submittedName>
        <fullName evidence="2">SRPBCC family protein</fullName>
    </submittedName>
</protein>
<proteinExistence type="predicted"/>
<sequence>MKRIKNVTVLAVILFGFALVNAQKKDAKITKTKVVEASADDVWSELRKLDNIDEVSSFVAKVDYSGPKGAGGSRVCTAPDGKGKFKENILDFDDTARSYTYAVVEGVPAAGLVSNFKVVDLGYNRSMIVWTSSYDKFMENPQMTEEQFNGFLNQASDDMLANVATMASK</sequence>
<feature type="signal peptide" evidence="1">
    <location>
        <begin position="1"/>
        <end position="22"/>
    </location>
</feature>
<dbReference type="OrthoDB" id="1163489at2"/>
<accession>A0A3B0C9Q1</accession>
<evidence type="ECO:0000313" key="3">
    <source>
        <dbReference type="Proteomes" id="UP000276603"/>
    </source>
</evidence>
<gene>
    <name evidence="2" type="ORF">D7Z94_01460</name>
</gene>
<feature type="chain" id="PRO_5017435225" evidence="1">
    <location>
        <begin position="23"/>
        <end position="169"/>
    </location>
</feature>
<keyword evidence="1" id="KW-0732">Signal</keyword>
<dbReference type="SUPFAM" id="SSF55961">
    <property type="entry name" value="Bet v1-like"/>
    <property type="match status" value="1"/>
</dbReference>
<name>A0A3B0C9Q1_9FLAO</name>
<dbReference type="RefSeq" id="WP_120709732.1">
    <property type="nucleotide sequence ID" value="NZ_RBCJ01000001.1"/>
</dbReference>
<organism evidence="2 3">
    <name type="scientific">Ulvibacterium marinum</name>
    <dbReference type="NCBI Taxonomy" id="2419782"/>
    <lineage>
        <taxon>Bacteria</taxon>
        <taxon>Pseudomonadati</taxon>
        <taxon>Bacteroidota</taxon>
        <taxon>Flavobacteriia</taxon>
        <taxon>Flavobacteriales</taxon>
        <taxon>Flavobacteriaceae</taxon>
        <taxon>Ulvibacterium</taxon>
    </lineage>
</organism>
<dbReference type="EMBL" id="RBCJ01000001">
    <property type="protein sequence ID" value="RKN82542.1"/>
    <property type="molecule type" value="Genomic_DNA"/>
</dbReference>
<evidence type="ECO:0000313" key="2">
    <source>
        <dbReference type="EMBL" id="RKN82542.1"/>
    </source>
</evidence>
<dbReference type="Gene3D" id="3.30.530.20">
    <property type="match status" value="1"/>
</dbReference>
<comment type="caution">
    <text evidence="2">The sequence shown here is derived from an EMBL/GenBank/DDBJ whole genome shotgun (WGS) entry which is preliminary data.</text>
</comment>
<dbReference type="InterPro" id="IPR019587">
    <property type="entry name" value="Polyketide_cyclase/dehydratase"/>
</dbReference>
<dbReference type="InterPro" id="IPR023393">
    <property type="entry name" value="START-like_dom_sf"/>
</dbReference>
<dbReference type="PANTHER" id="PTHR39332:SF7">
    <property type="entry name" value="SRPBCC FAMILY PROTEIN"/>
    <property type="match status" value="1"/>
</dbReference>
<evidence type="ECO:0000256" key="1">
    <source>
        <dbReference type="SAM" id="SignalP"/>
    </source>
</evidence>
<dbReference type="AlphaFoldDB" id="A0A3B0C9Q1"/>
<dbReference type="Pfam" id="PF10604">
    <property type="entry name" value="Polyketide_cyc2"/>
    <property type="match status" value="1"/>
</dbReference>
<keyword evidence="3" id="KW-1185">Reference proteome</keyword>
<reference evidence="2 3" key="1">
    <citation type="submission" date="2018-10" db="EMBL/GenBank/DDBJ databases">
        <title>Ulvibacterium marinum gen. nov., sp. nov., a novel marine bacterium of the family Flavobacteriaceae, isolated from a culture of the green alga Ulva prolifera.</title>
        <authorList>
            <person name="Zhang Z."/>
        </authorList>
    </citation>
    <scope>NUCLEOTIDE SEQUENCE [LARGE SCALE GENOMIC DNA]</scope>
    <source>
        <strain evidence="2 3">CCMM003</strain>
    </source>
</reference>